<dbReference type="PANTHER" id="PTHR45674:SF4">
    <property type="entry name" value="DNA LIGASE 1"/>
    <property type="match status" value="1"/>
</dbReference>
<evidence type="ECO:0000256" key="13">
    <source>
        <dbReference type="ARBA" id="ARBA00034003"/>
    </source>
</evidence>
<dbReference type="InterPro" id="IPR012310">
    <property type="entry name" value="DNA_ligase_ATP-dep_cent"/>
</dbReference>
<dbReference type="EC" id="6.5.1.1" evidence="14"/>
<keyword evidence="6 14" id="KW-0547">Nucleotide-binding</keyword>
<dbReference type="PROSITE" id="PS00333">
    <property type="entry name" value="DNA_LIGASE_A2"/>
    <property type="match status" value="1"/>
</dbReference>
<keyword evidence="3 14" id="KW-0436">Ligase</keyword>
<dbReference type="PROSITE" id="PS00697">
    <property type="entry name" value="DNA_LIGASE_A1"/>
    <property type="match status" value="1"/>
</dbReference>
<dbReference type="InterPro" id="IPR000977">
    <property type="entry name" value="DNA_ligase_ATP-dep"/>
</dbReference>
<dbReference type="InterPro" id="IPR012308">
    <property type="entry name" value="DNA_ligase_ATP-dep_N"/>
</dbReference>
<keyword evidence="10 14" id="KW-0234">DNA repair</keyword>
<dbReference type="Pfam" id="PF04675">
    <property type="entry name" value="DNA_ligase_A_N"/>
    <property type="match status" value="1"/>
</dbReference>
<evidence type="ECO:0000256" key="8">
    <source>
        <dbReference type="ARBA" id="ARBA00022840"/>
    </source>
</evidence>
<dbReference type="GO" id="GO:0051301">
    <property type="term" value="P:cell division"/>
    <property type="evidence" value="ECO:0007669"/>
    <property type="project" value="UniProtKB-KW"/>
</dbReference>
<evidence type="ECO:0000256" key="1">
    <source>
        <dbReference type="ARBA" id="ARBA00004123"/>
    </source>
</evidence>
<organism evidence="18 19">
    <name type="scientific">Paraglomus brasilianum</name>
    <dbReference type="NCBI Taxonomy" id="144538"/>
    <lineage>
        <taxon>Eukaryota</taxon>
        <taxon>Fungi</taxon>
        <taxon>Fungi incertae sedis</taxon>
        <taxon>Mucoromycota</taxon>
        <taxon>Glomeromycotina</taxon>
        <taxon>Glomeromycetes</taxon>
        <taxon>Paraglomerales</taxon>
        <taxon>Paraglomeraceae</taxon>
        <taxon>Paraglomus</taxon>
    </lineage>
</organism>
<comment type="similarity">
    <text evidence="2 15">Belongs to the ATP-dependent DNA ligase family.</text>
</comment>
<dbReference type="GO" id="GO:0005739">
    <property type="term" value="C:mitochondrion"/>
    <property type="evidence" value="ECO:0007669"/>
    <property type="project" value="TreeGrafter"/>
</dbReference>
<name>A0A9N9CA35_9GLOM</name>
<dbReference type="GO" id="GO:0071897">
    <property type="term" value="P:DNA biosynthetic process"/>
    <property type="evidence" value="ECO:0007669"/>
    <property type="project" value="InterPro"/>
</dbReference>
<keyword evidence="8 14" id="KW-0067">ATP-binding</keyword>
<dbReference type="InterPro" id="IPR036599">
    <property type="entry name" value="DNA_ligase_N_sf"/>
</dbReference>
<dbReference type="SUPFAM" id="SSF50249">
    <property type="entry name" value="Nucleic acid-binding proteins"/>
    <property type="match status" value="1"/>
</dbReference>
<keyword evidence="19" id="KW-1185">Reference proteome</keyword>
<dbReference type="Pfam" id="PF01068">
    <property type="entry name" value="DNA_ligase_A_M"/>
    <property type="match status" value="1"/>
</dbReference>
<dbReference type="GO" id="GO:0006281">
    <property type="term" value="P:DNA repair"/>
    <property type="evidence" value="ECO:0007669"/>
    <property type="project" value="UniProtKB-KW"/>
</dbReference>
<evidence type="ECO:0000256" key="15">
    <source>
        <dbReference type="RuleBase" id="RU004196"/>
    </source>
</evidence>
<dbReference type="OrthoDB" id="206088at2759"/>
<sequence>MPPKQGKLDTFFGKKGDIQSNGQPVTAPVRRKRRIIESSEDENDTENVRVKNKRVKLEKKKAVEEESKAPQVEKVSKNDSAEDLPTNSEDVDTEEITKKEESTIKAVAVLLASNNVSASVDIDWKAGESVLYAALVNAYEKIEATSKRLEIQEIMTTFFLRILEKSPSNLLEVIYLCINRICPEFEGLELGIGEASLMKAIAMSTGRKVQAIRKEYSETGDLGLVAKASKKAQSTLFTPKPMTVSSVFKAFRKIALTSGADSIERKIQSIAALMSSCRSGEEAKYLIRSLEGKLRIGLAEATVLVSLAQAIVMNDSEYKTMSKNDKTAKLAEAPSVIKAVYSELPSYDIIVPVLLKHGVDGLREHCKLTPGIPCKPMLAHPTKSITEVLDRVEGHKFTCEYKYDGERGQIHLLEDGTIKIFSRNLEDNSQKFPDIVKNVTRFIKEGTKSFVLDCEVVAWDKEKKSILPFQVLTTRKRKDVKHEDIKVTVCVFGFDILYYNGEPLLQKSLEARRDILFSVFNEIEGEFAFVCYKNLNNVEDIQTFLDESVKGSCEGLMIKILDGTESSYEPSKRSRNWLKLKKDYLSGVGDSLDLVVIGAYYGRGKRTGVYGGFLLACYDPDTEQYQTITKTSTGLSDQNLEDFYKHFNGQVIDGPKRYYNFDEKTKPDVWFEPSVVWEVLAADLSISPVYKAAVGTCDLSKGISLRFPRFIRIREDKKPEDATTSDMVAEMYQRQFNHNES</sequence>
<feature type="compositionally biased region" description="Basic residues" evidence="16">
    <location>
        <begin position="50"/>
        <end position="59"/>
    </location>
</feature>
<dbReference type="NCBIfam" id="TIGR00574">
    <property type="entry name" value="dnl1"/>
    <property type="match status" value="1"/>
</dbReference>
<dbReference type="GO" id="GO:0003910">
    <property type="term" value="F:DNA ligase (ATP) activity"/>
    <property type="evidence" value="ECO:0007669"/>
    <property type="project" value="UniProtKB-EC"/>
</dbReference>
<keyword evidence="12" id="KW-0131">Cell cycle</keyword>
<evidence type="ECO:0000256" key="16">
    <source>
        <dbReference type="SAM" id="MobiDB-lite"/>
    </source>
</evidence>
<dbReference type="GO" id="GO:0005634">
    <property type="term" value="C:nucleus"/>
    <property type="evidence" value="ECO:0007669"/>
    <property type="project" value="UniProtKB-SubCell"/>
</dbReference>
<evidence type="ECO:0000256" key="7">
    <source>
        <dbReference type="ARBA" id="ARBA00022763"/>
    </source>
</evidence>
<keyword evidence="11" id="KW-0539">Nucleus</keyword>
<dbReference type="EMBL" id="CAJVPI010001087">
    <property type="protein sequence ID" value="CAG8593668.1"/>
    <property type="molecule type" value="Genomic_DNA"/>
</dbReference>
<keyword evidence="7 14" id="KW-0227">DNA damage</keyword>
<dbReference type="GO" id="GO:0005524">
    <property type="term" value="F:ATP binding"/>
    <property type="evidence" value="ECO:0007669"/>
    <property type="project" value="UniProtKB-KW"/>
</dbReference>
<dbReference type="Gene3D" id="3.30.470.30">
    <property type="entry name" value="DNA ligase/mRNA capping enzyme"/>
    <property type="match status" value="1"/>
</dbReference>
<dbReference type="CDD" id="cd07969">
    <property type="entry name" value="OBF_DNA_ligase_I"/>
    <property type="match status" value="1"/>
</dbReference>
<feature type="region of interest" description="Disordered" evidence="16">
    <location>
        <begin position="1"/>
        <end position="97"/>
    </location>
</feature>
<dbReference type="Pfam" id="PF04679">
    <property type="entry name" value="DNA_ligase_A_C"/>
    <property type="match status" value="1"/>
</dbReference>
<dbReference type="FunFam" id="2.40.50.140:FF:000062">
    <property type="entry name" value="DNA ligase"/>
    <property type="match status" value="1"/>
</dbReference>
<keyword evidence="9 14" id="KW-0233">DNA recombination</keyword>
<dbReference type="InterPro" id="IPR016059">
    <property type="entry name" value="DNA_ligase_ATP-dep_CS"/>
</dbReference>
<evidence type="ECO:0000313" key="19">
    <source>
        <dbReference type="Proteomes" id="UP000789739"/>
    </source>
</evidence>
<dbReference type="GO" id="GO:0006310">
    <property type="term" value="P:DNA recombination"/>
    <property type="evidence" value="ECO:0007669"/>
    <property type="project" value="UniProtKB-KW"/>
</dbReference>
<dbReference type="InterPro" id="IPR012340">
    <property type="entry name" value="NA-bd_OB-fold"/>
</dbReference>
<dbReference type="FunFam" id="1.10.3260.10:FF:000001">
    <property type="entry name" value="DNA ligase"/>
    <property type="match status" value="1"/>
</dbReference>
<keyword evidence="4" id="KW-0132">Cell division</keyword>
<dbReference type="PROSITE" id="PS50160">
    <property type="entry name" value="DNA_LIGASE_A3"/>
    <property type="match status" value="1"/>
</dbReference>
<evidence type="ECO:0000256" key="6">
    <source>
        <dbReference type="ARBA" id="ARBA00022741"/>
    </source>
</evidence>
<comment type="subcellular location">
    <subcellularLocation>
        <location evidence="1">Nucleus</location>
    </subcellularLocation>
</comment>
<dbReference type="Gene3D" id="2.40.50.140">
    <property type="entry name" value="Nucleic acid-binding proteins"/>
    <property type="match status" value="1"/>
</dbReference>
<evidence type="ECO:0000256" key="3">
    <source>
        <dbReference type="ARBA" id="ARBA00022598"/>
    </source>
</evidence>
<comment type="catalytic activity">
    <reaction evidence="13 14">
        <text>ATP + (deoxyribonucleotide)n-3'-hydroxyl + 5'-phospho-(deoxyribonucleotide)m = (deoxyribonucleotide)n+m + AMP + diphosphate.</text>
        <dbReference type="EC" id="6.5.1.1"/>
    </reaction>
</comment>
<gene>
    <name evidence="18" type="ORF">PBRASI_LOCUS7260</name>
</gene>
<comment type="caution">
    <text evidence="18">The sequence shown here is derived from an EMBL/GenBank/DDBJ whole genome shotgun (WGS) entry which is preliminary data.</text>
</comment>
<dbReference type="CDD" id="cd07900">
    <property type="entry name" value="Adenylation_DNA_ligase_I_Euk"/>
    <property type="match status" value="1"/>
</dbReference>
<dbReference type="SUPFAM" id="SSF56091">
    <property type="entry name" value="DNA ligase/mRNA capping enzyme, catalytic domain"/>
    <property type="match status" value="1"/>
</dbReference>
<dbReference type="Proteomes" id="UP000789739">
    <property type="component" value="Unassembled WGS sequence"/>
</dbReference>
<evidence type="ECO:0000256" key="9">
    <source>
        <dbReference type="ARBA" id="ARBA00023172"/>
    </source>
</evidence>
<reference evidence="18" key="1">
    <citation type="submission" date="2021-06" db="EMBL/GenBank/DDBJ databases">
        <authorList>
            <person name="Kallberg Y."/>
            <person name="Tangrot J."/>
            <person name="Rosling A."/>
        </authorList>
    </citation>
    <scope>NUCLEOTIDE SEQUENCE</scope>
    <source>
        <strain evidence="18">BR232B</strain>
    </source>
</reference>
<accession>A0A9N9CA35</accession>
<dbReference type="GO" id="GO:0003677">
    <property type="term" value="F:DNA binding"/>
    <property type="evidence" value="ECO:0007669"/>
    <property type="project" value="InterPro"/>
</dbReference>
<dbReference type="SUPFAM" id="SSF117018">
    <property type="entry name" value="ATP-dependent DNA ligase DNA-binding domain"/>
    <property type="match status" value="1"/>
</dbReference>
<evidence type="ECO:0000256" key="11">
    <source>
        <dbReference type="ARBA" id="ARBA00023242"/>
    </source>
</evidence>
<evidence type="ECO:0000259" key="17">
    <source>
        <dbReference type="PROSITE" id="PS50160"/>
    </source>
</evidence>
<proteinExistence type="inferred from homology"/>
<evidence type="ECO:0000256" key="5">
    <source>
        <dbReference type="ARBA" id="ARBA00022705"/>
    </source>
</evidence>
<evidence type="ECO:0000256" key="10">
    <source>
        <dbReference type="ARBA" id="ARBA00023204"/>
    </source>
</evidence>
<dbReference type="InterPro" id="IPR012309">
    <property type="entry name" value="DNA_ligase_ATP-dep_C"/>
</dbReference>
<dbReference type="Gene3D" id="1.10.3260.10">
    <property type="entry name" value="DNA ligase, ATP-dependent, N-terminal domain"/>
    <property type="match status" value="1"/>
</dbReference>
<dbReference type="InterPro" id="IPR050191">
    <property type="entry name" value="ATP-dep_DNA_ligase"/>
</dbReference>
<feature type="domain" description="ATP-dependent DNA ligase family profile" evidence="17">
    <location>
        <begin position="482"/>
        <end position="619"/>
    </location>
</feature>
<dbReference type="AlphaFoldDB" id="A0A9N9CA35"/>
<evidence type="ECO:0000256" key="2">
    <source>
        <dbReference type="ARBA" id="ARBA00007572"/>
    </source>
</evidence>
<dbReference type="PANTHER" id="PTHR45674">
    <property type="entry name" value="DNA LIGASE 1/3 FAMILY MEMBER"/>
    <property type="match status" value="1"/>
</dbReference>
<evidence type="ECO:0000256" key="14">
    <source>
        <dbReference type="RuleBase" id="RU000617"/>
    </source>
</evidence>
<evidence type="ECO:0000256" key="4">
    <source>
        <dbReference type="ARBA" id="ARBA00022618"/>
    </source>
</evidence>
<dbReference type="FunFam" id="3.30.470.30:FF:000016">
    <property type="entry name" value="DNA ligase"/>
    <property type="match status" value="1"/>
</dbReference>
<dbReference type="Gene3D" id="3.30.1490.70">
    <property type="match status" value="1"/>
</dbReference>
<evidence type="ECO:0000313" key="18">
    <source>
        <dbReference type="EMBL" id="CAG8593668.1"/>
    </source>
</evidence>
<keyword evidence="5" id="KW-0235">DNA replication</keyword>
<evidence type="ECO:0000256" key="12">
    <source>
        <dbReference type="ARBA" id="ARBA00023306"/>
    </source>
</evidence>
<protein>
    <recommendedName>
        <fullName evidence="14">DNA ligase</fullName>
        <ecNumber evidence="14">6.5.1.1</ecNumber>
    </recommendedName>
</protein>
<dbReference type="GO" id="GO:1903461">
    <property type="term" value="P:Okazaki fragment processing involved in mitotic DNA replication"/>
    <property type="evidence" value="ECO:0007669"/>
    <property type="project" value="TreeGrafter"/>
</dbReference>